<evidence type="ECO:0000313" key="1">
    <source>
        <dbReference type="EMBL" id="MDJ1182871.1"/>
    </source>
</evidence>
<proteinExistence type="predicted"/>
<gene>
    <name evidence="1" type="ORF">PMH09_06640</name>
</gene>
<dbReference type="RefSeq" id="WP_283757523.1">
    <property type="nucleotide sequence ID" value="NZ_JAQOSQ010000004.1"/>
</dbReference>
<dbReference type="EMBL" id="JAQOSQ010000004">
    <property type="protein sequence ID" value="MDJ1182871.1"/>
    <property type="molecule type" value="Genomic_DNA"/>
</dbReference>
<dbReference type="Proteomes" id="UP001232992">
    <property type="component" value="Unassembled WGS sequence"/>
</dbReference>
<organism evidence="1 2">
    <name type="scientific">Roseofilum casamattae BLCC-M143</name>
    <dbReference type="NCBI Taxonomy" id="3022442"/>
    <lineage>
        <taxon>Bacteria</taxon>
        <taxon>Bacillati</taxon>
        <taxon>Cyanobacteriota</taxon>
        <taxon>Cyanophyceae</taxon>
        <taxon>Desertifilales</taxon>
        <taxon>Desertifilaceae</taxon>
        <taxon>Roseofilum</taxon>
        <taxon>Roseofilum casamattae</taxon>
    </lineage>
</organism>
<evidence type="ECO:0000313" key="2">
    <source>
        <dbReference type="Proteomes" id="UP001232992"/>
    </source>
</evidence>
<accession>A0ABT7BWN2</accession>
<comment type="caution">
    <text evidence="1">The sequence shown here is derived from an EMBL/GenBank/DDBJ whole genome shotgun (WGS) entry which is preliminary data.</text>
</comment>
<reference evidence="1 2" key="1">
    <citation type="submission" date="2023-01" db="EMBL/GenBank/DDBJ databases">
        <title>Novel diversity within Roseofilum (Cyanobacteria; Desertifilaceae) from marine benthic mats with descriptions of four novel species.</title>
        <authorList>
            <person name="Wang Y."/>
            <person name="Berthold D.E."/>
            <person name="Hu J."/>
            <person name="Lefler F.W."/>
            <person name="Laughinghouse H.D. IV."/>
        </authorList>
    </citation>
    <scope>NUCLEOTIDE SEQUENCE [LARGE SCALE GENOMIC DNA]</scope>
    <source>
        <strain evidence="1 2">BLCC-M143</strain>
    </source>
</reference>
<name>A0ABT7BWN2_9CYAN</name>
<keyword evidence="2" id="KW-1185">Reference proteome</keyword>
<sequence length="41" mass="4623">MGQKPGFGLYFEREVASVAPNPVFQICPKRDRILESTVADR</sequence>
<protein>
    <submittedName>
        <fullName evidence="1">Uncharacterized protein</fullName>
    </submittedName>
</protein>